<dbReference type="AlphaFoldDB" id="A0A8D8AU23"/>
<name>A0A8D8AU23_CULPI</name>
<proteinExistence type="predicted"/>
<feature type="region of interest" description="Disordered" evidence="1">
    <location>
        <begin position="31"/>
        <end position="55"/>
    </location>
</feature>
<feature type="compositionally biased region" description="Basic and acidic residues" evidence="1">
    <location>
        <begin position="31"/>
        <end position="42"/>
    </location>
</feature>
<reference evidence="2" key="1">
    <citation type="submission" date="2021-05" db="EMBL/GenBank/DDBJ databases">
        <authorList>
            <person name="Alioto T."/>
            <person name="Alioto T."/>
            <person name="Gomez Garrido J."/>
        </authorList>
    </citation>
    <scope>NUCLEOTIDE SEQUENCE</scope>
</reference>
<feature type="region of interest" description="Disordered" evidence="1">
    <location>
        <begin position="71"/>
        <end position="94"/>
    </location>
</feature>
<protein>
    <submittedName>
        <fullName evidence="2">(northern house mosquito) hypothetical protein</fullName>
    </submittedName>
</protein>
<dbReference type="EMBL" id="HBUE01039390">
    <property type="protein sequence ID" value="CAG6460086.1"/>
    <property type="molecule type" value="Transcribed_RNA"/>
</dbReference>
<evidence type="ECO:0000256" key="1">
    <source>
        <dbReference type="SAM" id="MobiDB-lite"/>
    </source>
</evidence>
<sequence>MGEQKLVVDSLWFFHKISIYRARLAIDQKHVREDPPEAHDPDSPQQPRDCPQKSKCVIRKSQTAHTMFPGCSDERQMVEPAGGPPVRPWYGTRTGTTRKIPVSIQSLFSLAISTPP</sequence>
<evidence type="ECO:0000313" key="2">
    <source>
        <dbReference type="EMBL" id="CAG6460086.1"/>
    </source>
</evidence>
<accession>A0A8D8AU23</accession>
<organism evidence="2">
    <name type="scientific">Culex pipiens</name>
    <name type="common">House mosquito</name>
    <dbReference type="NCBI Taxonomy" id="7175"/>
    <lineage>
        <taxon>Eukaryota</taxon>
        <taxon>Metazoa</taxon>
        <taxon>Ecdysozoa</taxon>
        <taxon>Arthropoda</taxon>
        <taxon>Hexapoda</taxon>
        <taxon>Insecta</taxon>
        <taxon>Pterygota</taxon>
        <taxon>Neoptera</taxon>
        <taxon>Endopterygota</taxon>
        <taxon>Diptera</taxon>
        <taxon>Nematocera</taxon>
        <taxon>Culicoidea</taxon>
        <taxon>Culicidae</taxon>
        <taxon>Culicinae</taxon>
        <taxon>Culicini</taxon>
        <taxon>Culex</taxon>
        <taxon>Culex</taxon>
    </lineage>
</organism>